<dbReference type="PANTHER" id="PTHR36220">
    <property type="entry name" value="UNNAMED PRODUCT"/>
    <property type="match status" value="1"/>
</dbReference>
<sequence length="743" mass="73496">MPHQPIRRARRDAVVLVLAFIASLLASIATAAPPDPVHGGVVAGGAGWTQQAKLLADVAASNDYAGRAVALDGDTAVVGAAGADVGGNDGQGAAFVYVRDGGVWTQQARLVADDGVAGDEFGFALAISGERIVVGARFAAIGGVAGQGAAYVFERSGTTWTQQAKLAATDGAAFDGYGNAVAIDGDTVVVGAQNATVNGNTSQGAAYVYAFDGGWNLESKLAASDGAAWVQFGRAVSVRGDSVLVGAVSATVGANQGQGTAYVYTRDGGSWSERTRLVASDGEAWDGFGGAVALDAGQAIIGASSNGMAGQGAAYVFVGSGASWSEQGKLVAGDAFNGDGFGTSVALSGGVAIAGSLFSDLAVAQNAGAAYVYTRSGGAWSQQAKLVAADASDGAEFGIGAALDGSTALIGAEFASGADGWPGAGYVFDAGAGTCTTPLVEAFDGVAAPGLPSGWSVAVAQGANTWQTVADADTAPNAAFAADPSSPSDTMLEAPTFVPQAGAMLAFRQHYDLEPTYDGGVLEIAIAGGAWVDFVDAGGSFVEGGYADTMIGSSAIAGRAAWTGDSGGWISTRANYPATAIGQPVRLRWRIASDVSASRSGWWIDTVSFGCSDVPQALAQVSPLQFAFTLAPGGNASDTLHVGNAGETGSTLSFAIGESEAACSAAGDVPWLAATPAGGDVAAATTADVSVGVDAGALAAGTYTATLCVQTSDASHATVAVPVTLNVTGGNPDLIFADGFETP</sequence>
<feature type="chain" id="PRO_5033022860" description="FG-GAP repeat protein" evidence="2">
    <location>
        <begin position="32"/>
        <end position="743"/>
    </location>
</feature>
<dbReference type="EMBL" id="JACGXL010000001">
    <property type="protein sequence ID" value="MBA8886893.1"/>
    <property type="molecule type" value="Genomic_DNA"/>
</dbReference>
<reference evidence="3 4" key="1">
    <citation type="submission" date="2020-07" db="EMBL/GenBank/DDBJ databases">
        <title>Genomic Encyclopedia of Type Strains, Phase IV (KMG-V): Genome sequencing to study the core and pangenomes of soil and plant-associated prokaryotes.</title>
        <authorList>
            <person name="Whitman W."/>
        </authorList>
    </citation>
    <scope>NUCLEOTIDE SEQUENCE [LARGE SCALE GENOMIC DNA]</scope>
    <source>
        <strain evidence="3 4">RH2WT43</strain>
    </source>
</reference>
<evidence type="ECO:0000313" key="3">
    <source>
        <dbReference type="EMBL" id="MBA8886893.1"/>
    </source>
</evidence>
<protein>
    <recommendedName>
        <fullName evidence="5">FG-GAP repeat protein</fullName>
    </recommendedName>
</protein>
<evidence type="ECO:0000256" key="2">
    <source>
        <dbReference type="SAM" id="SignalP"/>
    </source>
</evidence>
<dbReference type="SUPFAM" id="SSF50965">
    <property type="entry name" value="Galactose oxidase, central domain"/>
    <property type="match status" value="1"/>
</dbReference>
<keyword evidence="4" id="KW-1185">Reference proteome</keyword>
<keyword evidence="1 2" id="KW-0732">Signal</keyword>
<dbReference type="InterPro" id="IPR011043">
    <property type="entry name" value="Gal_Oxase/kelch_b-propeller"/>
</dbReference>
<dbReference type="InterPro" id="IPR013517">
    <property type="entry name" value="FG-GAP"/>
</dbReference>
<dbReference type="InterPro" id="IPR028994">
    <property type="entry name" value="Integrin_alpha_N"/>
</dbReference>
<dbReference type="Proteomes" id="UP000550401">
    <property type="component" value="Unassembled WGS sequence"/>
</dbReference>
<feature type="signal peptide" evidence="2">
    <location>
        <begin position="1"/>
        <end position="31"/>
    </location>
</feature>
<accession>A0A839EW91</accession>
<proteinExistence type="predicted"/>
<gene>
    <name evidence="3" type="ORF">FHW12_001084</name>
</gene>
<dbReference type="RefSeq" id="WP_182529931.1">
    <property type="nucleotide sequence ID" value="NZ_JACGXL010000001.1"/>
</dbReference>
<comment type="caution">
    <text evidence="3">The sequence shown here is derived from an EMBL/GenBank/DDBJ whole genome shotgun (WGS) entry which is preliminary data.</text>
</comment>
<evidence type="ECO:0000256" key="1">
    <source>
        <dbReference type="ARBA" id="ARBA00022729"/>
    </source>
</evidence>
<organism evidence="3 4">
    <name type="scientific">Dokdonella fugitiva</name>
    <dbReference type="NCBI Taxonomy" id="328517"/>
    <lineage>
        <taxon>Bacteria</taxon>
        <taxon>Pseudomonadati</taxon>
        <taxon>Pseudomonadota</taxon>
        <taxon>Gammaproteobacteria</taxon>
        <taxon>Lysobacterales</taxon>
        <taxon>Rhodanobacteraceae</taxon>
        <taxon>Dokdonella</taxon>
    </lineage>
</organism>
<name>A0A839EW91_9GAMM</name>
<dbReference type="AlphaFoldDB" id="A0A839EW91"/>
<dbReference type="PANTHER" id="PTHR36220:SF1">
    <property type="entry name" value="GAMMA TUBULIN COMPLEX COMPONENT C-TERMINAL DOMAIN-CONTAINING PROTEIN"/>
    <property type="match status" value="1"/>
</dbReference>
<dbReference type="Gene3D" id="2.130.10.130">
    <property type="entry name" value="Integrin alpha, N-terminal"/>
    <property type="match status" value="2"/>
</dbReference>
<evidence type="ECO:0008006" key="5">
    <source>
        <dbReference type="Google" id="ProtNLM"/>
    </source>
</evidence>
<evidence type="ECO:0000313" key="4">
    <source>
        <dbReference type="Proteomes" id="UP000550401"/>
    </source>
</evidence>
<dbReference type="Pfam" id="PF14312">
    <property type="entry name" value="FG-GAP_2"/>
    <property type="match status" value="7"/>
</dbReference>